<organism evidence="2 3">
    <name type="scientific">Allacma fusca</name>
    <dbReference type="NCBI Taxonomy" id="39272"/>
    <lineage>
        <taxon>Eukaryota</taxon>
        <taxon>Metazoa</taxon>
        <taxon>Ecdysozoa</taxon>
        <taxon>Arthropoda</taxon>
        <taxon>Hexapoda</taxon>
        <taxon>Collembola</taxon>
        <taxon>Symphypleona</taxon>
        <taxon>Sminthuridae</taxon>
        <taxon>Allacma</taxon>
    </lineage>
</organism>
<dbReference type="EMBL" id="CAJVCH010310056">
    <property type="protein sequence ID" value="CAG7786064.1"/>
    <property type="molecule type" value="Genomic_DNA"/>
</dbReference>
<feature type="compositionally biased region" description="Basic and acidic residues" evidence="1">
    <location>
        <begin position="128"/>
        <end position="138"/>
    </location>
</feature>
<keyword evidence="3" id="KW-1185">Reference proteome</keyword>
<sequence length="148" mass="16718">MILDQYAEMTENKISKHLEEIPVIPFLRGKEDRTYSSKDEHRLEFWSQPDLDLGSVKASVLLNKIIGLPEVLINTPVPLETSEKLKGWPGPVLAFSMSACANLESFIVENRKDGDDFHVALRPKPPYMKKDGFVREETQSTSSGSLQE</sequence>
<proteinExistence type="predicted"/>
<dbReference type="Proteomes" id="UP000708208">
    <property type="component" value="Unassembled WGS sequence"/>
</dbReference>
<evidence type="ECO:0000313" key="3">
    <source>
        <dbReference type="Proteomes" id="UP000708208"/>
    </source>
</evidence>
<evidence type="ECO:0000313" key="2">
    <source>
        <dbReference type="EMBL" id="CAG7786064.1"/>
    </source>
</evidence>
<evidence type="ECO:0000256" key="1">
    <source>
        <dbReference type="SAM" id="MobiDB-lite"/>
    </source>
</evidence>
<feature type="compositionally biased region" description="Polar residues" evidence="1">
    <location>
        <begin position="139"/>
        <end position="148"/>
    </location>
</feature>
<accession>A0A8J2L2A6</accession>
<protein>
    <submittedName>
        <fullName evidence="2">Uncharacterized protein</fullName>
    </submittedName>
</protein>
<dbReference type="AlphaFoldDB" id="A0A8J2L2A6"/>
<feature type="region of interest" description="Disordered" evidence="1">
    <location>
        <begin position="123"/>
        <end position="148"/>
    </location>
</feature>
<gene>
    <name evidence="2" type="ORF">AFUS01_LOCUS24648</name>
</gene>
<name>A0A8J2L2A6_9HEXA</name>
<reference evidence="2" key="1">
    <citation type="submission" date="2021-06" db="EMBL/GenBank/DDBJ databases">
        <authorList>
            <person name="Hodson N. C."/>
            <person name="Mongue J. A."/>
            <person name="Jaron S. K."/>
        </authorList>
    </citation>
    <scope>NUCLEOTIDE SEQUENCE</scope>
</reference>
<comment type="caution">
    <text evidence="2">The sequence shown here is derived from an EMBL/GenBank/DDBJ whole genome shotgun (WGS) entry which is preliminary data.</text>
</comment>